<organism evidence="1 2">
    <name type="scientific">Spirosoma validum</name>
    <dbReference type="NCBI Taxonomy" id="2771355"/>
    <lineage>
        <taxon>Bacteria</taxon>
        <taxon>Pseudomonadati</taxon>
        <taxon>Bacteroidota</taxon>
        <taxon>Cytophagia</taxon>
        <taxon>Cytophagales</taxon>
        <taxon>Cytophagaceae</taxon>
        <taxon>Spirosoma</taxon>
    </lineage>
</organism>
<dbReference type="AlphaFoldDB" id="A0A927B1Z6"/>
<keyword evidence="2" id="KW-1185">Reference proteome</keyword>
<proteinExistence type="predicted"/>
<accession>A0A927B1Z6</accession>
<reference evidence="1" key="1">
    <citation type="submission" date="2020-09" db="EMBL/GenBank/DDBJ databases">
        <authorList>
            <person name="Kim M.K."/>
        </authorList>
    </citation>
    <scope>NUCLEOTIDE SEQUENCE</scope>
    <source>
        <strain evidence="1">BT704</strain>
    </source>
</reference>
<evidence type="ECO:0000313" key="1">
    <source>
        <dbReference type="EMBL" id="MBD2753930.1"/>
    </source>
</evidence>
<comment type="caution">
    <text evidence="1">The sequence shown here is derived from an EMBL/GenBank/DDBJ whole genome shotgun (WGS) entry which is preliminary data.</text>
</comment>
<name>A0A927B1Z6_9BACT</name>
<dbReference type="Proteomes" id="UP000653797">
    <property type="component" value="Unassembled WGS sequence"/>
</dbReference>
<sequence>MRKSRKSSIKSLPLGVMRQEEYSRLVIDCKKEHSCLLFRDESIPLNLTAMFVPSRAFTFQQLKVYLTGFGLTDEEIAVVPLHKRPKIAPLGGYVVTIPLPQAE</sequence>
<dbReference type="RefSeq" id="WP_191039569.1">
    <property type="nucleotide sequence ID" value="NZ_JACXAA010000004.1"/>
</dbReference>
<protein>
    <submittedName>
        <fullName evidence="1">Uncharacterized protein</fullName>
    </submittedName>
</protein>
<dbReference type="EMBL" id="JACXAA010000004">
    <property type="protein sequence ID" value="MBD2753930.1"/>
    <property type="molecule type" value="Genomic_DNA"/>
</dbReference>
<evidence type="ECO:0000313" key="2">
    <source>
        <dbReference type="Proteomes" id="UP000653797"/>
    </source>
</evidence>
<gene>
    <name evidence="1" type="ORF">IC230_13570</name>
</gene>